<dbReference type="AlphaFoldDB" id="A0AAE1EUD3"/>
<evidence type="ECO:0000256" key="2">
    <source>
        <dbReference type="SAM" id="Phobius"/>
    </source>
</evidence>
<keyword evidence="3" id="KW-0732">Signal</keyword>
<proteinExistence type="predicted"/>
<feature type="compositionally biased region" description="Low complexity" evidence="1">
    <location>
        <begin position="193"/>
        <end position="225"/>
    </location>
</feature>
<name>A0AAE1EUD3_PETCI</name>
<feature type="region of interest" description="Disordered" evidence="1">
    <location>
        <begin position="141"/>
        <end position="353"/>
    </location>
</feature>
<feature type="compositionally biased region" description="Polar residues" evidence="1">
    <location>
        <begin position="307"/>
        <end position="317"/>
    </location>
</feature>
<keyword evidence="2" id="KW-0472">Membrane</keyword>
<feature type="transmembrane region" description="Helical" evidence="2">
    <location>
        <begin position="72"/>
        <end position="95"/>
    </location>
</feature>
<dbReference type="EMBL" id="JAWQEG010004461">
    <property type="protein sequence ID" value="KAK3861596.1"/>
    <property type="molecule type" value="Genomic_DNA"/>
</dbReference>
<protein>
    <submittedName>
        <fullName evidence="4">Uncharacterized protein</fullName>
    </submittedName>
</protein>
<feature type="compositionally biased region" description="Low complexity" evidence="1">
    <location>
        <begin position="168"/>
        <end position="186"/>
    </location>
</feature>
<keyword evidence="2" id="KW-0812">Transmembrane</keyword>
<feature type="compositionally biased region" description="Low complexity" evidence="1">
    <location>
        <begin position="323"/>
        <end position="353"/>
    </location>
</feature>
<comment type="caution">
    <text evidence="4">The sequence shown here is derived from an EMBL/GenBank/DDBJ whole genome shotgun (WGS) entry which is preliminary data.</text>
</comment>
<keyword evidence="5" id="KW-1185">Reference proteome</keyword>
<dbReference type="Proteomes" id="UP001286313">
    <property type="component" value="Unassembled WGS sequence"/>
</dbReference>
<evidence type="ECO:0000313" key="4">
    <source>
        <dbReference type="EMBL" id="KAK3861596.1"/>
    </source>
</evidence>
<feature type="chain" id="PRO_5042070493" evidence="3">
    <location>
        <begin position="21"/>
        <end position="384"/>
    </location>
</feature>
<evidence type="ECO:0000313" key="5">
    <source>
        <dbReference type="Proteomes" id="UP001286313"/>
    </source>
</evidence>
<evidence type="ECO:0000256" key="1">
    <source>
        <dbReference type="SAM" id="MobiDB-lite"/>
    </source>
</evidence>
<feature type="compositionally biased region" description="Low complexity" evidence="1">
    <location>
        <begin position="237"/>
        <end position="269"/>
    </location>
</feature>
<feature type="compositionally biased region" description="Low complexity" evidence="1">
    <location>
        <begin position="280"/>
        <end position="306"/>
    </location>
</feature>
<reference evidence="4" key="1">
    <citation type="submission" date="2023-10" db="EMBL/GenBank/DDBJ databases">
        <title>Genome assemblies of two species of porcelain crab, Petrolisthes cinctipes and Petrolisthes manimaculis (Anomura: Porcellanidae).</title>
        <authorList>
            <person name="Angst P."/>
        </authorList>
    </citation>
    <scope>NUCLEOTIDE SEQUENCE</scope>
    <source>
        <strain evidence="4">PB745_01</strain>
        <tissue evidence="4">Gill</tissue>
    </source>
</reference>
<gene>
    <name evidence="4" type="ORF">Pcinc_032451</name>
</gene>
<accession>A0AAE1EUD3</accession>
<feature type="signal peptide" evidence="3">
    <location>
        <begin position="1"/>
        <end position="20"/>
    </location>
</feature>
<organism evidence="4 5">
    <name type="scientific">Petrolisthes cinctipes</name>
    <name type="common">Flat porcelain crab</name>
    <dbReference type="NCBI Taxonomy" id="88211"/>
    <lineage>
        <taxon>Eukaryota</taxon>
        <taxon>Metazoa</taxon>
        <taxon>Ecdysozoa</taxon>
        <taxon>Arthropoda</taxon>
        <taxon>Crustacea</taxon>
        <taxon>Multicrustacea</taxon>
        <taxon>Malacostraca</taxon>
        <taxon>Eumalacostraca</taxon>
        <taxon>Eucarida</taxon>
        <taxon>Decapoda</taxon>
        <taxon>Pleocyemata</taxon>
        <taxon>Anomura</taxon>
        <taxon>Galatheoidea</taxon>
        <taxon>Porcellanidae</taxon>
        <taxon>Petrolisthes</taxon>
    </lineage>
</organism>
<evidence type="ECO:0000256" key="3">
    <source>
        <dbReference type="SAM" id="SignalP"/>
    </source>
</evidence>
<keyword evidence="2" id="KW-1133">Transmembrane helix</keyword>
<sequence>MHRFLFVCLSENLLMNAVSQFGVLSTIQNSVKACGSVTENNFVQQLVYHLCLVNWLEENQRSFPLPVHFQEFIVMGISFLTFVICIWYIASQFYYAADSDSSSTMTQFARKEAGHEDKQTTWHLPLLRTPMPFQHELTPEPHIPVLRTPLPQRNNNNNNNQDSEMEVLPPTITSLPPTTHLHNPPTHYHHPPHIFTTQQQQPPTTHLHNPPTRTTTPHHTSSQPTNKNNNHPPHIFTTHQQEQPPPTTHLHNPPTRTTTTHHTSSQPTNKNNNHPPHIFTTHQPEQQPPTTHLHNPPTRTTTTHHTSSQPTNKNNNHPPHIFTTHQQEQQPPTTHLHNPPTRTTTTHHTSSQPTNNTCITINSLLYPPPHLYLLVCYQPQLFSI</sequence>